<name>A0A0B2JWH3_9FIRM</name>
<organism evidence="1 2">
    <name type="scientific">Anaerovibrio lipolyticus</name>
    <dbReference type="NCBI Taxonomy" id="82374"/>
    <lineage>
        <taxon>Bacteria</taxon>
        <taxon>Bacillati</taxon>
        <taxon>Bacillota</taxon>
        <taxon>Negativicutes</taxon>
        <taxon>Selenomonadales</taxon>
        <taxon>Selenomonadaceae</taxon>
        <taxon>Anaerovibrio</taxon>
    </lineage>
</organism>
<evidence type="ECO:0000313" key="1">
    <source>
        <dbReference type="EMBL" id="KHM52670.1"/>
    </source>
</evidence>
<keyword evidence="2" id="KW-1185">Reference proteome</keyword>
<sequence>MFVSNNIYNPIPEFCAEYNRIKAKYSNQSESEIELTGLAKKMYDFYMGREDRTPYYMKNQLGEFRNDFLRNLCENSLFFRFLRSLKRNDGKNLFARFIYNIGMRFRFAVKVAITFFSFSSLKFKSISEMFYTSKVFREFDSVFELYKKNISKVDYSNKYIYVPLHLQPEKSSSPLGGVFVDQLLMIKMLSFYIPENWTIYVKENPKQAMKSHLVPFDSYRTVYFYEELLQLPNVKFVSLQEDTYKLIENAEAIATLTGTAGLEAITKGIPFFMFGFSYLQYAPNVYTIRTNEDCVNAIKSIQTKERSLDYNKQFKLYFKCLGKFLINTTVELDTITNEEEKRESKSKLVDVYYREICRIMGVS</sequence>
<comment type="caution">
    <text evidence="1">The sequence shown here is derived from an EMBL/GenBank/DDBJ whole genome shotgun (WGS) entry which is preliminary data.</text>
</comment>
<proteinExistence type="predicted"/>
<dbReference type="AlphaFoldDB" id="A0A0B2JWH3"/>
<gene>
    <name evidence="1" type="ORF">NZ47_03460</name>
</gene>
<dbReference type="EMBL" id="JSCE01000069">
    <property type="protein sequence ID" value="KHM52670.1"/>
    <property type="molecule type" value="Genomic_DNA"/>
</dbReference>
<protein>
    <submittedName>
        <fullName evidence="1">Uncharacterized protein</fullName>
    </submittedName>
</protein>
<dbReference type="Proteomes" id="UP000030993">
    <property type="component" value="Unassembled WGS sequence"/>
</dbReference>
<evidence type="ECO:0000313" key="2">
    <source>
        <dbReference type="Proteomes" id="UP000030993"/>
    </source>
</evidence>
<reference evidence="1 2" key="1">
    <citation type="journal article" date="2013" name="PLoS ONE">
        <title>Identification and characterization of three novel lipases belonging to families II and V from Anaerovibrio lipolyticus 5ST.</title>
        <authorList>
            <person name="Prive F."/>
            <person name="Kaderbhai N.N."/>
            <person name="Girdwood S."/>
            <person name="Worgan H.J."/>
            <person name="Pinloche E."/>
            <person name="Scollan N.D."/>
            <person name="Huws S.A."/>
            <person name="Newbold C.J."/>
        </authorList>
    </citation>
    <scope>NUCLEOTIDE SEQUENCE [LARGE SCALE GENOMIC DNA]</scope>
    <source>
        <strain evidence="1 2">5S</strain>
    </source>
</reference>
<accession>A0A0B2JWH3</accession>
<dbReference type="STRING" id="82374.NZ47_03460"/>